<feature type="transmembrane region" description="Helical" evidence="1">
    <location>
        <begin position="12"/>
        <end position="32"/>
    </location>
</feature>
<evidence type="ECO:0000313" key="2">
    <source>
        <dbReference type="EMBL" id="CAD8849694.1"/>
    </source>
</evidence>
<organism evidence="2">
    <name type="scientific">Noctiluca scintillans</name>
    <name type="common">Sea sparkle</name>
    <name type="synonym">Red tide dinoflagellate</name>
    <dbReference type="NCBI Taxonomy" id="2966"/>
    <lineage>
        <taxon>Eukaryota</taxon>
        <taxon>Sar</taxon>
        <taxon>Alveolata</taxon>
        <taxon>Dinophyceae</taxon>
        <taxon>Noctilucales</taxon>
        <taxon>Noctilucaceae</taxon>
        <taxon>Noctiluca</taxon>
    </lineage>
</organism>
<gene>
    <name evidence="2" type="ORF">NSCI0253_LOCUS24044</name>
</gene>
<sequence length="123" mass="13217">MARKLYSEEASGLGKALVAGLVVAIFCLIAWLTSGHPPEMGHEVGIVKHVSGLGAGRDQRGCMTRAGYVWCDHLGKCLRPWEESCPGGTDFCQEYCKGNKIQKGHGRHGVICPCTAFGGVEDR</sequence>
<keyword evidence="1" id="KW-1133">Transmembrane helix</keyword>
<keyword evidence="1" id="KW-0472">Membrane</keyword>
<dbReference type="EMBL" id="HBFQ01034126">
    <property type="protein sequence ID" value="CAD8849694.1"/>
    <property type="molecule type" value="Transcribed_RNA"/>
</dbReference>
<keyword evidence="1" id="KW-0812">Transmembrane</keyword>
<name>A0A7S1ACY6_NOCSC</name>
<evidence type="ECO:0000256" key="1">
    <source>
        <dbReference type="SAM" id="Phobius"/>
    </source>
</evidence>
<proteinExistence type="predicted"/>
<reference evidence="2" key="1">
    <citation type="submission" date="2021-01" db="EMBL/GenBank/DDBJ databases">
        <authorList>
            <person name="Corre E."/>
            <person name="Pelletier E."/>
            <person name="Niang G."/>
            <person name="Scheremetjew M."/>
            <person name="Finn R."/>
            <person name="Kale V."/>
            <person name="Holt S."/>
            <person name="Cochrane G."/>
            <person name="Meng A."/>
            <person name="Brown T."/>
            <person name="Cohen L."/>
        </authorList>
    </citation>
    <scope>NUCLEOTIDE SEQUENCE</scope>
</reference>
<accession>A0A7S1ACY6</accession>
<protein>
    <submittedName>
        <fullName evidence="2">Uncharacterized protein</fullName>
    </submittedName>
</protein>
<dbReference type="AlphaFoldDB" id="A0A7S1ACY6"/>